<evidence type="ECO:0000313" key="1">
    <source>
        <dbReference type="EMBL" id="KAG1823531.1"/>
    </source>
</evidence>
<comment type="caution">
    <text evidence="1">The sequence shown here is derived from an EMBL/GenBank/DDBJ whole genome shotgun (WGS) entry which is preliminary data.</text>
</comment>
<reference evidence="1" key="1">
    <citation type="journal article" date="2020" name="New Phytol.">
        <title>Comparative genomics reveals dynamic genome evolution in host specialist ectomycorrhizal fungi.</title>
        <authorList>
            <person name="Lofgren L.A."/>
            <person name="Nguyen N.H."/>
            <person name="Vilgalys R."/>
            <person name="Ruytinx J."/>
            <person name="Liao H.L."/>
            <person name="Branco S."/>
            <person name="Kuo A."/>
            <person name="LaButti K."/>
            <person name="Lipzen A."/>
            <person name="Andreopoulos W."/>
            <person name="Pangilinan J."/>
            <person name="Riley R."/>
            <person name="Hundley H."/>
            <person name="Na H."/>
            <person name="Barry K."/>
            <person name="Grigoriev I.V."/>
            <person name="Stajich J.E."/>
            <person name="Kennedy P.G."/>
        </authorList>
    </citation>
    <scope>NUCLEOTIDE SEQUENCE</scope>
    <source>
        <strain evidence="1">MN1</strain>
    </source>
</reference>
<gene>
    <name evidence="1" type="ORF">BJ212DRAFT_1296138</name>
</gene>
<dbReference type="EMBL" id="JABBWG010000004">
    <property type="protein sequence ID" value="KAG1823531.1"/>
    <property type="molecule type" value="Genomic_DNA"/>
</dbReference>
<protein>
    <submittedName>
        <fullName evidence="1">Uncharacterized protein</fullName>
    </submittedName>
</protein>
<dbReference type="Gene3D" id="3.20.20.80">
    <property type="entry name" value="Glycosidases"/>
    <property type="match status" value="1"/>
</dbReference>
<dbReference type="Proteomes" id="UP000807769">
    <property type="component" value="Unassembled WGS sequence"/>
</dbReference>
<dbReference type="AlphaFoldDB" id="A0A9P7JI56"/>
<organism evidence="1 2">
    <name type="scientific">Suillus subaureus</name>
    <dbReference type="NCBI Taxonomy" id="48587"/>
    <lineage>
        <taxon>Eukaryota</taxon>
        <taxon>Fungi</taxon>
        <taxon>Dikarya</taxon>
        <taxon>Basidiomycota</taxon>
        <taxon>Agaricomycotina</taxon>
        <taxon>Agaricomycetes</taxon>
        <taxon>Agaricomycetidae</taxon>
        <taxon>Boletales</taxon>
        <taxon>Suillineae</taxon>
        <taxon>Suillaceae</taxon>
        <taxon>Suillus</taxon>
    </lineage>
</organism>
<sequence>MGSVYLSLSWKFPRECLLAVSTASYVMRVVQWARTSRIRINLDLHITPGSQNESWDSSMLSPSCRLSYLLERAMIRNITGNGEGHPDPYFAFDSRTGSRLQACKTWDVMDTRPETHPRLIASSSLVQSPVWSQLVLQYRWIPTDSHTAGVTFGVADPQSDGVDEVYQIGGLGAGTTIVSSVSIL</sequence>
<proteinExistence type="predicted"/>
<dbReference type="OrthoDB" id="10532922at2759"/>
<dbReference type="GeneID" id="64626419"/>
<dbReference type="RefSeq" id="XP_041197591.1">
    <property type="nucleotide sequence ID" value="XM_041332402.1"/>
</dbReference>
<accession>A0A9P7JI56</accession>
<evidence type="ECO:0000313" key="2">
    <source>
        <dbReference type="Proteomes" id="UP000807769"/>
    </source>
</evidence>
<keyword evidence="2" id="KW-1185">Reference proteome</keyword>
<name>A0A9P7JI56_9AGAM</name>